<proteinExistence type="predicted"/>
<accession>A0A392TB81</accession>
<dbReference type="Proteomes" id="UP000265520">
    <property type="component" value="Unassembled WGS sequence"/>
</dbReference>
<reference evidence="1 2" key="1">
    <citation type="journal article" date="2018" name="Front. Plant Sci.">
        <title>Red Clover (Trifolium pratense) and Zigzag Clover (T. medium) - A Picture of Genomic Similarities and Differences.</title>
        <authorList>
            <person name="Dluhosova J."/>
            <person name="Istvanek J."/>
            <person name="Nedelnik J."/>
            <person name="Repkova J."/>
        </authorList>
    </citation>
    <scope>NUCLEOTIDE SEQUENCE [LARGE SCALE GENOMIC DNA]</scope>
    <source>
        <strain evidence="2">cv. 10/8</strain>
        <tissue evidence="1">Leaf</tissue>
    </source>
</reference>
<evidence type="ECO:0000313" key="2">
    <source>
        <dbReference type="Proteomes" id="UP000265520"/>
    </source>
</evidence>
<name>A0A392TB81_9FABA</name>
<organism evidence="1 2">
    <name type="scientific">Trifolium medium</name>
    <dbReference type="NCBI Taxonomy" id="97028"/>
    <lineage>
        <taxon>Eukaryota</taxon>
        <taxon>Viridiplantae</taxon>
        <taxon>Streptophyta</taxon>
        <taxon>Embryophyta</taxon>
        <taxon>Tracheophyta</taxon>
        <taxon>Spermatophyta</taxon>
        <taxon>Magnoliopsida</taxon>
        <taxon>eudicotyledons</taxon>
        <taxon>Gunneridae</taxon>
        <taxon>Pentapetalae</taxon>
        <taxon>rosids</taxon>
        <taxon>fabids</taxon>
        <taxon>Fabales</taxon>
        <taxon>Fabaceae</taxon>
        <taxon>Papilionoideae</taxon>
        <taxon>50 kb inversion clade</taxon>
        <taxon>NPAAA clade</taxon>
        <taxon>Hologalegina</taxon>
        <taxon>IRL clade</taxon>
        <taxon>Trifolieae</taxon>
        <taxon>Trifolium</taxon>
    </lineage>
</organism>
<dbReference type="AlphaFoldDB" id="A0A392TB81"/>
<dbReference type="EMBL" id="LXQA010525618">
    <property type="protein sequence ID" value="MCI57245.1"/>
    <property type="molecule type" value="Genomic_DNA"/>
</dbReference>
<feature type="non-terminal residue" evidence="1">
    <location>
        <position position="1"/>
    </location>
</feature>
<comment type="caution">
    <text evidence="1">The sequence shown here is derived from an EMBL/GenBank/DDBJ whole genome shotgun (WGS) entry which is preliminary data.</text>
</comment>
<evidence type="ECO:0000313" key="1">
    <source>
        <dbReference type="EMBL" id="MCI57245.1"/>
    </source>
</evidence>
<keyword evidence="2" id="KW-1185">Reference proteome</keyword>
<protein>
    <submittedName>
        <fullName evidence="1">Uncharacterized protein</fullName>
    </submittedName>
</protein>
<sequence>SGDTSMSDLSVFAGSETSIGSEILVDSEASSSDT</sequence>